<evidence type="ECO:0000259" key="3">
    <source>
        <dbReference type="Pfam" id="PF02872"/>
    </source>
</evidence>
<protein>
    <recommendedName>
        <fullName evidence="3">5'-Nucleotidase C-terminal domain-containing protein</fullName>
    </recommendedName>
</protein>
<proteinExistence type="inferred from homology"/>
<organism evidence="4 5">
    <name type="scientific">Prorocentrum cordatum</name>
    <dbReference type="NCBI Taxonomy" id="2364126"/>
    <lineage>
        <taxon>Eukaryota</taxon>
        <taxon>Sar</taxon>
        <taxon>Alveolata</taxon>
        <taxon>Dinophyceae</taxon>
        <taxon>Prorocentrales</taxon>
        <taxon>Prorocentraceae</taxon>
        <taxon>Prorocentrum</taxon>
    </lineage>
</organism>
<dbReference type="Proteomes" id="UP001189429">
    <property type="component" value="Unassembled WGS sequence"/>
</dbReference>
<dbReference type="SUPFAM" id="SSF56300">
    <property type="entry name" value="Metallo-dependent phosphatases"/>
    <property type="match status" value="1"/>
</dbReference>
<sequence>MVVVPIRGLGAGRRRRSVLALMAASLLLAPAAASAEAAGNDTATTYTTTTVSATTTTHMCGNAANFHSVVVPRLLGDVSADATACQGRSCALGTLLANALLAGCDACHVAVLPASVLTPDGLDAAGRLVAGGSMAPGHLHGLVDASARFEVRRVTNATFLSWLTAAGRFAASDGYPQMSQNIQVLVDGAGTVQSSRWRSADGCSSFGALESDLPGEVLVGGPAVLFDGVGGLAGAVESPPGEGLAYAACDALLGTPGLWDLWSDGLFEFACGTASNPVHRAGSWCPSAFSSWTETEECFSLRLLHTAEVAGASLPTGSGPCYDPTSGNISAGCVGGAERRGKFFESVRQEVGASVLVVDAGNHYFGGDFAASHSGAADGHLLNLQNYTVVATNFRDFQGSAKAEVASAVNSMLQGYGGPVVMTNVDVAGADWDSVRDAVSRYHVATLGTRKVGIIGVMSDEVSTKSIVGTDWQINPQSEDASVLSVDVAAAVSQLREHEEVGLVVALLGLNVQEALAVLQNSVGIDVAALSIISAGDLAGALYGDVDGFDWAGVHQIAVESKVVPGKRILVVSSPPKGTQVGSVTVDISARAHAVRWHGGLVTMDESVDDGTQGQGDLAAAVKTYYEEAQQALGATIVELLQPVEYSTDDRYICWSQDCPITRLLADAMFSFGDSVCHFAMISTGGIQGGLSAGPVTLNELEGVMPYNNNIVVIAVNGSVLKEALKHSASECADGGFGHFSGLRFAQAVVSAEAGSEEEQGVCKKNSGTYVSAEICKKGSYTAGAGCTEWLRIENGQIYTFATTSWLYQWGGDGYGAFFKTATLIQTIGWRRERTVVSDWLQHPDFPAAGYPALSSITQDCAGNVEKEGWDAGCRVIDTAAQPDADITGLCSPGFRFHDSSGECAQCPTALSPRMTRRRACPVTLGAWRQSRARRSAPSACRVRSRTRQVKRHA</sequence>
<evidence type="ECO:0000313" key="4">
    <source>
        <dbReference type="EMBL" id="CAK0896287.1"/>
    </source>
</evidence>
<gene>
    <name evidence="4" type="ORF">PCOR1329_LOCUS74790</name>
</gene>
<dbReference type="Gene3D" id="3.90.780.10">
    <property type="entry name" value="5'-Nucleotidase, C-terminal domain"/>
    <property type="match status" value="1"/>
</dbReference>
<keyword evidence="5" id="KW-1185">Reference proteome</keyword>
<dbReference type="PANTHER" id="PTHR11575">
    <property type="entry name" value="5'-NUCLEOTIDASE-RELATED"/>
    <property type="match status" value="1"/>
</dbReference>
<feature type="signal peptide" evidence="2">
    <location>
        <begin position="1"/>
        <end position="33"/>
    </location>
</feature>
<dbReference type="InterPro" id="IPR006179">
    <property type="entry name" value="5_nucleotidase/apyrase"/>
</dbReference>
<accession>A0ABN9XA91</accession>
<comment type="caution">
    <text evidence="4">The sequence shown here is derived from an EMBL/GenBank/DDBJ whole genome shotgun (WGS) entry which is preliminary data.</text>
</comment>
<evidence type="ECO:0000313" key="5">
    <source>
        <dbReference type="Proteomes" id="UP001189429"/>
    </source>
</evidence>
<dbReference type="Gene3D" id="3.60.21.10">
    <property type="match status" value="1"/>
</dbReference>
<dbReference type="PANTHER" id="PTHR11575:SF24">
    <property type="entry name" value="5'-NUCLEOTIDASE"/>
    <property type="match status" value="1"/>
</dbReference>
<dbReference type="SUPFAM" id="SSF55816">
    <property type="entry name" value="5'-nucleotidase (syn. UDP-sugar hydrolase), C-terminal domain"/>
    <property type="match status" value="1"/>
</dbReference>
<feature type="chain" id="PRO_5045826032" description="5'-Nucleotidase C-terminal domain-containing protein" evidence="2">
    <location>
        <begin position="34"/>
        <end position="954"/>
    </location>
</feature>
<dbReference type="InterPro" id="IPR008334">
    <property type="entry name" value="5'-Nucleotdase_C"/>
</dbReference>
<evidence type="ECO:0000256" key="1">
    <source>
        <dbReference type="ARBA" id="ARBA00006654"/>
    </source>
</evidence>
<reference evidence="4" key="1">
    <citation type="submission" date="2023-10" db="EMBL/GenBank/DDBJ databases">
        <authorList>
            <person name="Chen Y."/>
            <person name="Shah S."/>
            <person name="Dougan E. K."/>
            <person name="Thang M."/>
            <person name="Chan C."/>
        </authorList>
    </citation>
    <scope>NUCLEOTIDE SEQUENCE [LARGE SCALE GENOMIC DNA]</scope>
</reference>
<comment type="similarity">
    <text evidence="1">Belongs to the 5'-nucleotidase family.</text>
</comment>
<dbReference type="InterPro" id="IPR036907">
    <property type="entry name" value="5'-Nucleotdase_C_sf"/>
</dbReference>
<dbReference type="EMBL" id="CAUYUJ010020168">
    <property type="protein sequence ID" value="CAK0896287.1"/>
    <property type="molecule type" value="Genomic_DNA"/>
</dbReference>
<dbReference type="Pfam" id="PF02872">
    <property type="entry name" value="5_nucleotid_C"/>
    <property type="match status" value="1"/>
</dbReference>
<keyword evidence="2" id="KW-0732">Signal</keyword>
<evidence type="ECO:0000256" key="2">
    <source>
        <dbReference type="SAM" id="SignalP"/>
    </source>
</evidence>
<name>A0ABN9XA91_9DINO</name>
<dbReference type="InterPro" id="IPR029052">
    <property type="entry name" value="Metallo-depent_PP-like"/>
</dbReference>
<feature type="domain" description="5'-Nucleotidase C-terminal" evidence="3">
    <location>
        <begin position="650"/>
        <end position="818"/>
    </location>
</feature>